<evidence type="ECO:0000259" key="3">
    <source>
        <dbReference type="Pfam" id="PF01764"/>
    </source>
</evidence>
<sequence>MYNKKLTFFRNLFFSLMNEGIFKVDCLRQWFTLSGTAAPRGCAQKLNRHKHLPSPICFLSRSFSSSLARRFHQTPHSKMRLLTCLATVALMLPNAWAAPTSSAISDAEMQKARLDFLSSSYNATATPDMIKDLSTPAIKQVSENLAQTGSGSASLPSTLMTRTSDLVARAVSPTLLTELKRHQAYAAAAYCLKFFLNKNWDCRERCTTSLTSGTVITEYFTKSQSVGYVAYNDAQRAIIVAFRGSLTPSNFANDMLLWKTELCLGGEHLTAPSDAQIHYGFQNTYLAARDHVRAAVGKLLNDPQRKNYAIHVAGHSLGGAISVLSAVDLLDHFGNSLAGRITVYTYGEPRVGNAAYARWVNSLPIRFHRVTGWGDVVTSIPFRDWGYLHHEEEYYIPSKSNIRQCSGANELESPSCINAENLAKNVALAIVTPLGILSHLNHYFDISFGPWC</sequence>
<dbReference type="Gene3D" id="3.40.50.1820">
    <property type="entry name" value="alpha/beta hydrolase"/>
    <property type="match status" value="1"/>
</dbReference>
<gene>
    <name evidence="4" type="ORF">SPPG_00171</name>
</gene>
<protein>
    <recommendedName>
        <fullName evidence="3">Fungal lipase-type domain-containing protein</fullName>
    </recommendedName>
</protein>
<evidence type="ECO:0000313" key="5">
    <source>
        <dbReference type="Proteomes" id="UP000053201"/>
    </source>
</evidence>
<dbReference type="InterPro" id="IPR051299">
    <property type="entry name" value="AB_hydrolase_lip/est"/>
</dbReference>
<dbReference type="CDD" id="cd00519">
    <property type="entry name" value="Lipase_3"/>
    <property type="match status" value="1"/>
</dbReference>
<dbReference type="VEuPathDB" id="FungiDB:SPPG_00171"/>
<keyword evidence="1" id="KW-0732">Signal</keyword>
<dbReference type="InterPro" id="IPR002921">
    <property type="entry name" value="Fungal_lipase-type"/>
</dbReference>
<dbReference type="eggNOG" id="KOG4569">
    <property type="taxonomic scope" value="Eukaryota"/>
</dbReference>
<evidence type="ECO:0000256" key="2">
    <source>
        <dbReference type="ARBA" id="ARBA00022801"/>
    </source>
</evidence>
<dbReference type="STRING" id="645134.A0A0L0HTL8"/>
<feature type="domain" description="Fungal lipase-type" evidence="3">
    <location>
        <begin position="239"/>
        <end position="383"/>
    </location>
</feature>
<dbReference type="GeneID" id="27683917"/>
<keyword evidence="2" id="KW-0378">Hydrolase</keyword>
<dbReference type="AlphaFoldDB" id="A0A0L0HTL8"/>
<dbReference type="SUPFAM" id="SSF53474">
    <property type="entry name" value="alpha/beta-Hydrolases"/>
    <property type="match status" value="1"/>
</dbReference>
<evidence type="ECO:0000256" key="1">
    <source>
        <dbReference type="ARBA" id="ARBA00022729"/>
    </source>
</evidence>
<dbReference type="PANTHER" id="PTHR46640:SF1">
    <property type="entry name" value="FUNGAL LIPASE-LIKE DOMAIN-CONTAINING PROTEIN-RELATED"/>
    <property type="match status" value="1"/>
</dbReference>
<dbReference type="GO" id="GO:0006629">
    <property type="term" value="P:lipid metabolic process"/>
    <property type="evidence" value="ECO:0007669"/>
    <property type="project" value="InterPro"/>
</dbReference>
<name>A0A0L0HTL8_SPIPD</name>
<dbReference type="InterPro" id="IPR029058">
    <property type="entry name" value="AB_hydrolase_fold"/>
</dbReference>
<accession>A0A0L0HTL8</accession>
<dbReference type="EMBL" id="KQ257450">
    <property type="protein sequence ID" value="KND04442.1"/>
    <property type="molecule type" value="Genomic_DNA"/>
</dbReference>
<dbReference type="PANTHER" id="PTHR46640">
    <property type="entry name" value="TRIACYLGLYCEROL LIPASE, PUTATIVE (AFU_ORTHOLOGUE AFUA_6G06510)-RELATED"/>
    <property type="match status" value="1"/>
</dbReference>
<dbReference type="RefSeq" id="XP_016612481.1">
    <property type="nucleotide sequence ID" value="XM_016748504.1"/>
</dbReference>
<keyword evidence="5" id="KW-1185">Reference proteome</keyword>
<dbReference type="InParanoid" id="A0A0L0HTL8"/>
<organism evidence="4 5">
    <name type="scientific">Spizellomyces punctatus (strain DAOM BR117)</name>
    <dbReference type="NCBI Taxonomy" id="645134"/>
    <lineage>
        <taxon>Eukaryota</taxon>
        <taxon>Fungi</taxon>
        <taxon>Fungi incertae sedis</taxon>
        <taxon>Chytridiomycota</taxon>
        <taxon>Chytridiomycota incertae sedis</taxon>
        <taxon>Chytridiomycetes</taxon>
        <taxon>Spizellomycetales</taxon>
        <taxon>Spizellomycetaceae</taxon>
        <taxon>Spizellomyces</taxon>
    </lineage>
</organism>
<proteinExistence type="predicted"/>
<dbReference type="OrthoDB" id="2123913at2759"/>
<dbReference type="GO" id="GO:0016787">
    <property type="term" value="F:hydrolase activity"/>
    <property type="evidence" value="ECO:0007669"/>
    <property type="project" value="UniProtKB-KW"/>
</dbReference>
<reference evidence="4 5" key="1">
    <citation type="submission" date="2009-08" db="EMBL/GenBank/DDBJ databases">
        <title>The Genome Sequence of Spizellomyces punctatus strain DAOM BR117.</title>
        <authorList>
            <consortium name="The Broad Institute Genome Sequencing Platform"/>
            <person name="Russ C."/>
            <person name="Cuomo C."/>
            <person name="Shea T."/>
            <person name="Young S.K."/>
            <person name="Zeng Q."/>
            <person name="Koehrsen M."/>
            <person name="Haas B."/>
            <person name="Borodovsky M."/>
            <person name="Guigo R."/>
            <person name="Alvarado L."/>
            <person name="Berlin A."/>
            <person name="Bochicchio J."/>
            <person name="Borenstein D."/>
            <person name="Chapman S."/>
            <person name="Chen Z."/>
            <person name="Engels R."/>
            <person name="Freedman E."/>
            <person name="Gellesch M."/>
            <person name="Goldberg J."/>
            <person name="Griggs A."/>
            <person name="Gujja S."/>
            <person name="Heiman D."/>
            <person name="Hepburn T."/>
            <person name="Howarth C."/>
            <person name="Jen D."/>
            <person name="Larson L."/>
            <person name="Lewis B."/>
            <person name="Mehta T."/>
            <person name="Park D."/>
            <person name="Pearson M."/>
            <person name="Roberts A."/>
            <person name="Saif S."/>
            <person name="Shenoy N."/>
            <person name="Sisk P."/>
            <person name="Stolte C."/>
            <person name="Sykes S."/>
            <person name="Thomson T."/>
            <person name="Walk T."/>
            <person name="White J."/>
            <person name="Yandava C."/>
            <person name="Burger G."/>
            <person name="Gray M.W."/>
            <person name="Holland P.W.H."/>
            <person name="King N."/>
            <person name="Lang F.B.F."/>
            <person name="Roger A.J."/>
            <person name="Ruiz-Trillo I."/>
            <person name="Lander E."/>
            <person name="Nusbaum C."/>
        </authorList>
    </citation>
    <scope>NUCLEOTIDE SEQUENCE [LARGE SCALE GENOMIC DNA]</scope>
    <source>
        <strain evidence="4 5">DAOM BR117</strain>
    </source>
</reference>
<dbReference type="Pfam" id="PF01764">
    <property type="entry name" value="Lipase_3"/>
    <property type="match status" value="1"/>
</dbReference>
<dbReference type="OMA" id="SDVQAHN"/>
<dbReference type="Proteomes" id="UP000053201">
    <property type="component" value="Unassembled WGS sequence"/>
</dbReference>
<evidence type="ECO:0000313" key="4">
    <source>
        <dbReference type="EMBL" id="KND04442.1"/>
    </source>
</evidence>